<evidence type="ECO:0000313" key="2">
    <source>
        <dbReference type="EMBL" id="GAA4386605.1"/>
    </source>
</evidence>
<dbReference type="InterPro" id="IPR039569">
    <property type="entry name" value="FAS1-like_DH_region"/>
</dbReference>
<dbReference type="InterPro" id="IPR029069">
    <property type="entry name" value="HotDog_dom_sf"/>
</dbReference>
<accession>A0ABP8J7Y6</accession>
<reference evidence="3" key="1">
    <citation type="journal article" date="2019" name="Int. J. Syst. Evol. Microbiol.">
        <title>The Global Catalogue of Microorganisms (GCM) 10K type strain sequencing project: providing services to taxonomists for standard genome sequencing and annotation.</title>
        <authorList>
            <consortium name="The Broad Institute Genomics Platform"/>
            <consortium name="The Broad Institute Genome Sequencing Center for Infectious Disease"/>
            <person name="Wu L."/>
            <person name="Ma J."/>
        </authorList>
    </citation>
    <scope>NUCLEOTIDE SEQUENCE [LARGE SCALE GENOMIC DNA]</scope>
    <source>
        <strain evidence="3">JCM 17808</strain>
    </source>
</reference>
<dbReference type="PANTHER" id="PTHR28152:SF1">
    <property type="entry name" value="HYDROXYACYL-THIOESTER DEHYDRATASE TYPE 2, MITOCHONDRIAL"/>
    <property type="match status" value="1"/>
</dbReference>
<proteinExistence type="predicted"/>
<dbReference type="SUPFAM" id="SSF54637">
    <property type="entry name" value="Thioesterase/thiol ester dehydrase-isomerase"/>
    <property type="match status" value="2"/>
</dbReference>
<dbReference type="PANTHER" id="PTHR28152">
    <property type="entry name" value="HYDROXYACYL-THIOESTER DEHYDRATASE TYPE 2, MITOCHONDRIAL"/>
    <property type="match status" value="1"/>
</dbReference>
<evidence type="ECO:0000259" key="1">
    <source>
        <dbReference type="Pfam" id="PF13452"/>
    </source>
</evidence>
<keyword evidence="3" id="KW-1185">Reference proteome</keyword>
<comment type="caution">
    <text evidence="2">The sequence shown here is derived from an EMBL/GenBank/DDBJ whole genome shotgun (WGS) entry which is preliminary data.</text>
</comment>
<dbReference type="InterPro" id="IPR052741">
    <property type="entry name" value="Mitochondrial_HTD2"/>
</dbReference>
<feature type="domain" description="FAS1-like dehydratase" evidence="1">
    <location>
        <begin position="77"/>
        <end position="139"/>
    </location>
</feature>
<organism evidence="2 3">
    <name type="scientific">Brevibacterium pityocampae</name>
    <dbReference type="NCBI Taxonomy" id="506594"/>
    <lineage>
        <taxon>Bacteria</taxon>
        <taxon>Bacillati</taxon>
        <taxon>Actinomycetota</taxon>
        <taxon>Actinomycetes</taxon>
        <taxon>Micrococcales</taxon>
        <taxon>Brevibacteriaceae</taxon>
        <taxon>Brevibacterium</taxon>
    </lineage>
</organism>
<sequence>MSETVDIAQLQEWIGRSQSLEDLATPAKSAGLRATLDYDSDPWGGQLFPVGYWLHFTPDAPQHELAADGHPHKGGFLPPIPFPRRMWAGSDVTFHRPIAVGDPLREVQTIKNVVHKSGRSGDLVFLTVDHEIFAVGELAVTDVQTIVYREAAPAQRAPEQSAAERAALAPADTSDWDYSYVVRPTETQLFRYSALTFNAHRIHYDRDYCLNEEGYPGLVVHGPLSATLMVDAFMRNHPGVELKTFAFQARKPIFDNTPVAYVGRETGEGTYEVGAVDPEGTVCLKGTITV</sequence>
<dbReference type="Pfam" id="PF13452">
    <property type="entry name" value="FAS1_DH_region"/>
    <property type="match status" value="1"/>
</dbReference>
<dbReference type="Gene3D" id="3.10.129.10">
    <property type="entry name" value="Hotdog Thioesterase"/>
    <property type="match status" value="2"/>
</dbReference>
<gene>
    <name evidence="2" type="ORF">GCM10023167_09720</name>
</gene>
<name>A0ABP8J7Y6_9MICO</name>
<evidence type="ECO:0000313" key="3">
    <source>
        <dbReference type="Proteomes" id="UP001500642"/>
    </source>
</evidence>
<protein>
    <submittedName>
        <fullName evidence="2">MaoC family dehydratase N-terminal domain-containing protein</fullName>
    </submittedName>
</protein>
<dbReference type="EMBL" id="BAABGL010000004">
    <property type="protein sequence ID" value="GAA4386605.1"/>
    <property type="molecule type" value="Genomic_DNA"/>
</dbReference>
<dbReference type="RefSeq" id="WP_345030334.1">
    <property type="nucleotide sequence ID" value="NZ_BAABGL010000004.1"/>
</dbReference>
<dbReference type="Proteomes" id="UP001500642">
    <property type="component" value="Unassembled WGS sequence"/>
</dbReference>